<dbReference type="Pfam" id="PF16263">
    <property type="entry name" value="DUF4917"/>
    <property type="match status" value="1"/>
</dbReference>
<accession>A0AAE9PLP6</accession>
<name>A0AAE9PLP6_AERCA</name>
<reference evidence="1" key="1">
    <citation type="submission" date="2023-04" db="EMBL/GenBank/DDBJ databases">
        <title>Whole Genome Sequence of Multi-drug resistant Aeromonas caviae as a gut pathogen in newborn.</title>
        <authorList>
            <person name="Jadhav S.V."/>
            <person name="Saroj S.D."/>
            <person name="Saha U.B."/>
            <person name="Sen S."/>
            <person name="Kher A."/>
        </authorList>
    </citation>
    <scope>NUCLEOTIDE SEQUENCE</scope>
    <source>
        <strain evidence="1">SVJ23</strain>
    </source>
</reference>
<dbReference type="InterPro" id="IPR032581">
    <property type="entry name" value="DUF4917"/>
</dbReference>
<sequence>MSQNLKTYQQITSELKAKQRQIHLLLGNGFSMAYNPEIFSYNALHNFISSQDNLKIKSLFDIVKTKNFELVMQQLDNFIDLARVFGCDKNLESDILQTSQQLKESLIDAVEALHPEHVFKLSDDEINKCARFLSPFISSNGNIFSTNYDILLYWVLLRKGTIHHIDGFGRDIEDSSADEPEFSELRWGLHRDKQNIHYLHGSLLIFDQGIHITKEQYTPKKYILENIKERIHSSQYPIFVASGNGDEKLSHILHNRYLTYCYDALCAIEGSLITFGFNFGEYDEHIINAINIAAKPGRKMPDRLLSIYIGVYSEDDRKHIERIKGKFKCKVNLFDAKTVPVWR</sequence>
<dbReference type="RefSeq" id="WP_081000922.1">
    <property type="nucleotide sequence ID" value="NZ_AP019195.1"/>
</dbReference>
<protein>
    <submittedName>
        <fullName evidence="1">DUF4917 family protein</fullName>
    </submittedName>
</protein>
<gene>
    <name evidence="1" type="ORF">OJY61_16000</name>
</gene>
<evidence type="ECO:0000313" key="1">
    <source>
        <dbReference type="EMBL" id="UZC85339.1"/>
    </source>
</evidence>
<proteinExistence type="predicted"/>
<evidence type="ECO:0000313" key="2">
    <source>
        <dbReference type="Proteomes" id="UP001163285"/>
    </source>
</evidence>
<organism evidence="1 2">
    <name type="scientific">Aeromonas caviae</name>
    <name type="common">Aeromonas punctata</name>
    <dbReference type="NCBI Taxonomy" id="648"/>
    <lineage>
        <taxon>Bacteria</taxon>
        <taxon>Pseudomonadati</taxon>
        <taxon>Pseudomonadota</taxon>
        <taxon>Gammaproteobacteria</taxon>
        <taxon>Aeromonadales</taxon>
        <taxon>Aeromonadaceae</taxon>
        <taxon>Aeromonas</taxon>
    </lineage>
</organism>
<dbReference type="Proteomes" id="UP001163285">
    <property type="component" value="Chromosome"/>
</dbReference>
<dbReference type="EMBL" id="CP110176">
    <property type="protein sequence ID" value="UZC85339.1"/>
    <property type="molecule type" value="Genomic_DNA"/>
</dbReference>
<dbReference type="AlphaFoldDB" id="A0AAE9PLP6"/>